<accession>A0A7J7CC66</accession>
<feature type="transmembrane region" description="Helical" evidence="1">
    <location>
        <begin position="34"/>
        <end position="55"/>
    </location>
</feature>
<organism evidence="2 3">
    <name type="scientific">Tripterygium wilfordii</name>
    <name type="common">Thunder God vine</name>
    <dbReference type="NCBI Taxonomy" id="458696"/>
    <lineage>
        <taxon>Eukaryota</taxon>
        <taxon>Viridiplantae</taxon>
        <taxon>Streptophyta</taxon>
        <taxon>Embryophyta</taxon>
        <taxon>Tracheophyta</taxon>
        <taxon>Spermatophyta</taxon>
        <taxon>Magnoliopsida</taxon>
        <taxon>eudicotyledons</taxon>
        <taxon>Gunneridae</taxon>
        <taxon>Pentapetalae</taxon>
        <taxon>rosids</taxon>
        <taxon>fabids</taxon>
        <taxon>Celastrales</taxon>
        <taxon>Celastraceae</taxon>
        <taxon>Tripterygium</taxon>
    </lineage>
</organism>
<comment type="caution">
    <text evidence="2">The sequence shown here is derived from an EMBL/GenBank/DDBJ whole genome shotgun (WGS) entry which is preliminary data.</text>
</comment>
<dbReference type="InParanoid" id="A0A7J7CC66"/>
<keyword evidence="1" id="KW-1133">Transmembrane helix</keyword>
<dbReference type="AlphaFoldDB" id="A0A7J7CC66"/>
<name>A0A7J7CC66_TRIWF</name>
<keyword evidence="1" id="KW-0472">Membrane</keyword>
<keyword evidence="1" id="KW-0812">Transmembrane</keyword>
<keyword evidence="3" id="KW-1185">Reference proteome</keyword>
<dbReference type="PANTHER" id="PTHR46635:SF5">
    <property type="entry name" value="GLYCOSYL TRANSFERASE, FAMILY 1"/>
    <property type="match status" value="1"/>
</dbReference>
<evidence type="ECO:0000313" key="3">
    <source>
        <dbReference type="Proteomes" id="UP000593562"/>
    </source>
</evidence>
<gene>
    <name evidence="2" type="ORF">HS088_TW18G00449</name>
</gene>
<protein>
    <submittedName>
        <fullName evidence="2">Uncharacterized protein</fullName>
    </submittedName>
</protein>
<proteinExistence type="predicted"/>
<evidence type="ECO:0000313" key="2">
    <source>
        <dbReference type="EMBL" id="KAF5731764.1"/>
    </source>
</evidence>
<sequence length="133" mass="15313">MDNPPRSSSSAARTERHGPRSRWSRFLLSKNRGYILLISPILICVCFLFLFQMLLPDVVVEEKSGSSLRVDETMDYGNLIGFEEMEGLDFGESVRFEPSNILKKFKKEDGGLDPFNRIQQRFDIRKPQLALVQ</sequence>
<evidence type="ECO:0000256" key="1">
    <source>
        <dbReference type="SAM" id="Phobius"/>
    </source>
</evidence>
<dbReference type="Proteomes" id="UP000593562">
    <property type="component" value="Unassembled WGS sequence"/>
</dbReference>
<reference evidence="2 3" key="1">
    <citation type="journal article" date="2020" name="Nat. Commun.">
        <title>Genome of Tripterygium wilfordii and identification of cytochrome P450 involved in triptolide biosynthesis.</title>
        <authorList>
            <person name="Tu L."/>
            <person name="Su P."/>
            <person name="Zhang Z."/>
            <person name="Gao L."/>
            <person name="Wang J."/>
            <person name="Hu T."/>
            <person name="Zhou J."/>
            <person name="Zhang Y."/>
            <person name="Zhao Y."/>
            <person name="Liu Y."/>
            <person name="Song Y."/>
            <person name="Tong Y."/>
            <person name="Lu Y."/>
            <person name="Yang J."/>
            <person name="Xu C."/>
            <person name="Jia M."/>
            <person name="Peters R.J."/>
            <person name="Huang L."/>
            <person name="Gao W."/>
        </authorList>
    </citation>
    <scope>NUCLEOTIDE SEQUENCE [LARGE SCALE GENOMIC DNA]</scope>
    <source>
        <strain evidence="3">cv. XIE 37</strain>
        <tissue evidence="2">Leaf</tissue>
    </source>
</reference>
<dbReference type="PANTHER" id="PTHR46635">
    <property type="entry name" value="GLYCOSYL TRANSFERASE FAMILY 1 PROTEIN"/>
    <property type="match status" value="1"/>
</dbReference>
<dbReference type="EMBL" id="JAAARO010000018">
    <property type="protein sequence ID" value="KAF5731764.1"/>
    <property type="molecule type" value="Genomic_DNA"/>
</dbReference>